<name>A0A1B4FV99_9BURK</name>
<reference evidence="1 2" key="1">
    <citation type="submission" date="2015-12" db="EMBL/GenBank/DDBJ databases">
        <title>Diversity of Burkholderia near neighbor genomes.</title>
        <authorList>
            <person name="Sahl J."/>
            <person name="Wagner D."/>
            <person name="Keim P."/>
        </authorList>
    </citation>
    <scope>NUCLEOTIDE SEQUENCE [LARGE SCALE GENOMIC DNA]</scope>
    <source>
        <strain evidence="1 2">BDU8</strain>
    </source>
</reference>
<dbReference type="Proteomes" id="UP000067711">
    <property type="component" value="Chromosome 2"/>
</dbReference>
<gene>
    <name evidence="1" type="ORF">WS71_10035</name>
</gene>
<organism evidence="1 2">
    <name type="scientific">Burkholderia mayonis</name>
    <dbReference type="NCBI Taxonomy" id="1385591"/>
    <lineage>
        <taxon>Bacteria</taxon>
        <taxon>Pseudomonadati</taxon>
        <taxon>Pseudomonadota</taxon>
        <taxon>Betaproteobacteria</taxon>
        <taxon>Burkholderiales</taxon>
        <taxon>Burkholderiaceae</taxon>
        <taxon>Burkholderia</taxon>
        <taxon>pseudomallei group</taxon>
    </lineage>
</organism>
<dbReference type="EMBL" id="CP013388">
    <property type="protein sequence ID" value="AOJ07615.1"/>
    <property type="molecule type" value="Genomic_DNA"/>
</dbReference>
<proteinExistence type="predicted"/>
<accession>A0A1B4FV99</accession>
<evidence type="ECO:0000313" key="2">
    <source>
        <dbReference type="Proteomes" id="UP000067711"/>
    </source>
</evidence>
<sequence length="60" mass="7032">MQVGEYFAVLVVERGRFGWMPFRSTGFWLKTLKRFTQAHGSEFAGFLRIAVDFLERSLDE</sequence>
<dbReference type="AlphaFoldDB" id="A0A1B4FV99"/>
<evidence type="ECO:0000313" key="1">
    <source>
        <dbReference type="EMBL" id="AOJ07615.1"/>
    </source>
</evidence>
<protein>
    <submittedName>
        <fullName evidence="1">Uncharacterized protein</fullName>
    </submittedName>
</protein>